<dbReference type="Proteomes" id="UP001218188">
    <property type="component" value="Unassembled WGS sequence"/>
</dbReference>
<evidence type="ECO:0000313" key="2">
    <source>
        <dbReference type="EMBL" id="KAJ7027341.1"/>
    </source>
</evidence>
<feature type="compositionally biased region" description="Acidic residues" evidence="1">
    <location>
        <begin position="180"/>
        <end position="191"/>
    </location>
</feature>
<evidence type="ECO:0000313" key="3">
    <source>
        <dbReference type="EMBL" id="KAJ7033799.1"/>
    </source>
</evidence>
<reference evidence="2" key="1">
    <citation type="submission" date="2023-03" db="EMBL/GenBank/DDBJ databases">
        <title>Massive genome expansion in bonnet fungi (Mycena s.s.) driven by repeated elements and novel gene families across ecological guilds.</title>
        <authorList>
            <consortium name="Lawrence Berkeley National Laboratory"/>
            <person name="Harder C.B."/>
            <person name="Miyauchi S."/>
            <person name="Viragh M."/>
            <person name="Kuo A."/>
            <person name="Thoen E."/>
            <person name="Andreopoulos B."/>
            <person name="Lu D."/>
            <person name="Skrede I."/>
            <person name="Drula E."/>
            <person name="Henrissat B."/>
            <person name="Morin E."/>
            <person name="Kohler A."/>
            <person name="Barry K."/>
            <person name="LaButti K."/>
            <person name="Morin E."/>
            <person name="Salamov A."/>
            <person name="Lipzen A."/>
            <person name="Mereny Z."/>
            <person name="Hegedus B."/>
            <person name="Baldrian P."/>
            <person name="Stursova M."/>
            <person name="Weitz H."/>
            <person name="Taylor A."/>
            <person name="Grigoriev I.V."/>
            <person name="Nagy L.G."/>
            <person name="Martin F."/>
            <person name="Kauserud H."/>
        </authorList>
    </citation>
    <scope>NUCLEOTIDE SEQUENCE</scope>
    <source>
        <strain evidence="2">CBHHK200</strain>
    </source>
</reference>
<sequence>MHFRDSLYWAAGSVWLSQANLIFHRLQVIDNYLNYVVITGVDFEVQILPISGRPPTGYLFLCPPSAFQTGSSSLSWPDSPAYWSLDPLGVERLTAEDATRLGFPSMLLTTSVLGYSWDASVYAGLRQFHAAKGFDPDSQDVARHLGYPLYEPTGEMDVPFAHSKLLLDQIGYFPRRYSVEDEEEVEDDPSDEEKCSGVEGLSDEEEHLSGVERGPSPEATTANPLESTEPFNILEPSMSHTFKIISSMKLVLILFLVLCQVYEAVG</sequence>
<keyword evidence="4" id="KW-1185">Reference proteome</keyword>
<name>A0AAD6SI91_9AGAR</name>
<dbReference type="EMBL" id="JARJCM010000062">
    <property type="protein sequence ID" value="KAJ7033799.1"/>
    <property type="molecule type" value="Genomic_DNA"/>
</dbReference>
<gene>
    <name evidence="3" type="ORF">C8F04DRAFT_609500</name>
    <name evidence="2" type="ORF">C8F04DRAFT_91835</name>
</gene>
<comment type="caution">
    <text evidence="2">The sequence shown here is derived from an EMBL/GenBank/DDBJ whole genome shotgun (WGS) entry which is preliminary data.</text>
</comment>
<protein>
    <submittedName>
        <fullName evidence="2">Uncharacterized protein</fullName>
    </submittedName>
</protein>
<evidence type="ECO:0000256" key="1">
    <source>
        <dbReference type="SAM" id="MobiDB-lite"/>
    </source>
</evidence>
<feature type="region of interest" description="Disordered" evidence="1">
    <location>
        <begin position="179"/>
        <end position="225"/>
    </location>
</feature>
<evidence type="ECO:0000313" key="4">
    <source>
        <dbReference type="Proteomes" id="UP001218188"/>
    </source>
</evidence>
<dbReference type="EMBL" id="JARJCM010000125">
    <property type="protein sequence ID" value="KAJ7027341.1"/>
    <property type="molecule type" value="Genomic_DNA"/>
</dbReference>
<accession>A0AAD6SI91</accession>
<proteinExistence type="predicted"/>
<organism evidence="2 4">
    <name type="scientific">Mycena alexandri</name>
    <dbReference type="NCBI Taxonomy" id="1745969"/>
    <lineage>
        <taxon>Eukaryota</taxon>
        <taxon>Fungi</taxon>
        <taxon>Dikarya</taxon>
        <taxon>Basidiomycota</taxon>
        <taxon>Agaricomycotina</taxon>
        <taxon>Agaricomycetes</taxon>
        <taxon>Agaricomycetidae</taxon>
        <taxon>Agaricales</taxon>
        <taxon>Marasmiineae</taxon>
        <taxon>Mycenaceae</taxon>
        <taxon>Mycena</taxon>
    </lineage>
</organism>
<dbReference type="AlphaFoldDB" id="A0AAD6SI91"/>